<dbReference type="InterPro" id="IPR010982">
    <property type="entry name" value="Lambda_DNA-bd_dom_sf"/>
</dbReference>
<feature type="domain" description="HTH cro/C1-type" evidence="2">
    <location>
        <begin position="8"/>
        <end position="62"/>
    </location>
</feature>
<accession>A0A929B656</accession>
<dbReference type="SMART" id="SM00530">
    <property type="entry name" value="HTH_XRE"/>
    <property type="match status" value="1"/>
</dbReference>
<dbReference type="Proteomes" id="UP000598360">
    <property type="component" value="Unassembled WGS sequence"/>
</dbReference>
<gene>
    <name evidence="3" type="ORF">IQ251_00800</name>
</gene>
<sequence>MATRRDSLAARREALGLSQEALARELDVELSTVGRWERGTLTPQPRRRPELARALHISLDALAGLLNPAPSPDPPAAARATNRHPDTASRHGSLPDPPTAGNASDQVDQLHRAYQAARYDDVRRLLPSVTTAVDELVAQTAQPTRHALSVRCSLHIVTAKLATKVGNHAEAGIAAERARTAAETAEDTFGQAAAAYQRTCALLRTGDVDDAEQVAASAASSTRSRDPQSVTWRGVMMLIGAVIAARRNDATEAGRRLDHAEELARLLGADANIGWTAFGPTNVLIHRSSVAVALGDPRTALNRADQIDVTRMPVGLNGRQARFHLDNAWAHTQLGEDPEAVIHLLDTERVAPELMRTNPGTHRLIHKLLTRERRYRVPGLRELAHRAGVAA</sequence>
<comment type="caution">
    <text evidence="3">The sequence shown here is derived from an EMBL/GenBank/DDBJ whole genome shotgun (WGS) entry which is preliminary data.</text>
</comment>
<name>A0A929B656_9PSEU</name>
<feature type="region of interest" description="Disordered" evidence="1">
    <location>
        <begin position="65"/>
        <end position="105"/>
    </location>
</feature>
<evidence type="ECO:0000256" key="1">
    <source>
        <dbReference type="SAM" id="MobiDB-lite"/>
    </source>
</evidence>
<organism evidence="3 4">
    <name type="scientific">Saccharopolyspora montiporae</name>
    <dbReference type="NCBI Taxonomy" id="2781240"/>
    <lineage>
        <taxon>Bacteria</taxon>
        <taxon>Bacillati</taxon>
        <taxon>Actinomycetota</taxon>
        <taxon>Actinomycetes</taxon>
        <taxon>Pseudonocardiales</taxon>
        <taxon>Pseudonocardiaceae</taxon>
        <taxon>Saccharopolyspora</taxon>
    </lineage>
</organism>
<dbReference type="AlphaFoldDB" id="A0A929B656"/>
<keyword evidence="4" id="KW-1185">Reference proteome</keyword>
<evidence type="ECO:0000313" key="4">
    <source>
        <dbReference type="Proteomes" id="UP000598360"/>
    </source>
</evidence>
<dbReference type="Gene3D" id="1.25.40.10">
    <property type="entry name" value="Tetratricopeptide repeat domain"/>
    <property type="match status" value="1"/>
</dbReference>
<proteinExistence type="predicted"/>
<dbReference type="PROSITE" id="PS50943">
    <property type="entry name" value="HTH_CROC1"/>
    <property type="match status" value="1"/>
</dbReference>
<reference evidence="3" key="1">
    <citation type="submission" date="2020-10" db="EMBL/GenBank/DDBJ databases">
        <title>Diversity and distribution of actinomycetes associated with coral in the coast of Hainan.</title>
        <authorList>
            <person name="Li F."/>
        </authorList>
    </citation>
    <scope>NUCLEOTIDE SEQUENCE</scope>
    <source>
        <strain evidence="3">HNM0983</strain>
    </source>
</reference>
<dbReference type="EMBL" id="JADEYC010000002">
    <property type="protein sequence ID" value="MBE9372975.1"/>
    <property type="molecule type" value="Genomic_DNA"/>
</dbReference>
<dbReference type="InterPro" id="IPR001387">
    <property type="entry name" value="Cro/C1-type_HTH"/>
</dbReference>
<dbReference type="CDD" id="cd00093">
    <property type="entry name" value="HTH_XRE"/>
    <property type="match status" value="1"/>
</dbReference>
<dbReference type="Gene3D" id="1.10.260.40">
    <property type="entry name" value="lambda repressor-like DNA-binding domains"/>
    <property type="match status" value="1"/>
</dbReference>
<dbReference type="InterPro" id="IPR011990">
    <property type="entry name" value="TPR-like_helical_dom_sf"/>
</dbReference>
<dbReference type="SUPFAM" id="SSF47413">
    <property type="entry name" value="lambda repressor-like DNA-binding domains"/>
    <property type="match status" value="1"/>
</dbReference>
<protein>
    <submittedName>
        <fullName evidence="3">Helix-turn-helix transcriptional regulator</fullName>
    </submittedName>
</protein>
<dbReference type="GO" id="GO:0003677">
    <property type="term" value="F:DNA binding"/>
    <property type="evidence" value="ECO:0007669"/>
    <property type="project" value="InterPro"/>
</dbReference>
<dbReference type="Pfam" id="PF01381">
    <property type="entry name" value="HTH_3"/>
    <property type="match status" value="1"/>
</dbReference>
<evidence type="ECO:0000313" key="3">
    <source>
        <dbReference type="EMBL" id="MBE9372975.1"/>
    </source>
</evidence>
<evidence type="ECO:0000259" key="2">
    <source>
        <dbReference type="PROSITE" id="PS50943"/>
    </source>
</evidence>